<comment type="caution">
    <text evidence="1">The sequence shown here is derived from an EMBL/GenBank/DDBJ whole genome shotgun (WGS) entry which is preliminary data.</text>
</comment>
<dbReference type="Proteomes" id="UP000449969">
    <property type="component" value="Unassembled WGS sequence"/>
</dbReference>
<gene>
    <name evidence="1" type="ORF">GPL20_25140</name>
</gene>
<dbReference type="AlphaFoldDB" id="A0A844TI15"/>
<evidence type="ECO:0000313" key="1">
    <source>
        <dbReference type="EMBL" id="MVT76299.1"/>
    </source>
</evidence>
<keyword evidence="2" id="KW-1185">Reference proteome</keyword>
<name>A0A844TI15_9BRAD</name>
<dbReference type="EMBL" id="WQNE01000023">
    <property type="protein sequence ID" value="MVT76299.1"/>
    <property type="molecule type" value="Genomic_DNA"/>
</dbReference>
<protein>
    <submittedName>
        <fullName evidence="1">Uncharacterized protein</fullName>
    </submittedName>
</protein>
<dbReference type="OrthoDB" id="8158974at2"/>
<accession>A0A844TI15</accession>
<organism evidence="1 2">
    <name type="scientific">Bradyrhizobium cajani</name>
    <dbReference type="NCBI Taxonomy" id="1928661"/>
    <lineage>
        <taxon>Bacteria</taxon>
        <taxon>Pseudomonadati</taxon>
        <taxon>Pseudomonadota</taxon>
        <taxon>Alphaproteobacteria</taxon>
        <taxon>Hyphomicrobiales</taxon>
        <taxon>Nitrobacteraceae</taxon>
        <taxon>Bradyrhizobium</taxon>
    </lineage>
</organism>
<sequence>MARSPTAHDTGIAMTRLAVPLLAAIAFVNGIALAQGTEDPLAQLRACSQMGREARLECLDKLSHAAAPTRREASRADNWTISETTSPVDYSPIATATTSPRVGSVERSMKLSIRCRGGRTELSLAGPGISGRGDDYAISYRVNNGQPVQVAAIVPAFGSGVAVAGDVVRLLQSLPDNADLAVRLSPRTGAAHDATFSLAGLDAMRARMAAICKWPLAIARPGN</sequence>
<reference evidence="1 2" key="1">
    <citation type="submission" date="2019-12" db="EMBL/GenBank/DDBJ databases">
        <title>Draft genome sequences Bradyrhizobium cajani AMBPC1010, Bradyrhizobium pachyrhizi AMBPC1040 and Bradyrhizobium yuanmingense ALSPC3051, three plant growth promoting strains isolated from nodules of Cajanus cajan L. in Dominican Republic.</title>
        <authorList>
            <person name="Flores-Felix J.D."/>
            <person name="Araujo J."/>
            <person name="Diaz-Alcantara C."/>
            <person name="Gonzalez-Andres F."/>
            <person name="Velazquez E."/>
        </authorList>
    </citation>
    <scope>NUCLEOTIDE SEQUENCE [LARGE SCALE GENOMIC DNA]</scope>
    <source>
        <strain evidence="1 2">1010</strain>
    </source>
</reference>
<proteinExistence type="predicted"/>
<evidence type="ECO:0000313" key="2">
    <source>
        <dbReference type="Proteomes" id="UP000449969"/>
    </source>
</evidence>